<feature type="domain" description="Transcription initiation factor TFIID component TAF4 C-terminal" evidence="10">
    <location>
        <begin position="186"/>
        <end position="288"/>
    </location>
</feature>
<dbReference type="AlphaFoldDB" id="A0A4Y9YNV8"/>
<feature type="compositionally biased region" description="Low complexity" evidence="9">
    <location>
        <begin position="20"/>
        <end position="45"/>
    </location>
</feature>
<evidence type="ECO:0000256" key="1">
    <source>
        <dbReference type="ARBA" id="ARBA00004123"/>
    </source>
</evidence>
<dbReference type="InterPro" id="IPR007900">
    <property type="entry name" value="TAF4_C"/>
</dbReference>
<comment type="similarity">
    <text evidence="2">Belongs to the TAF4 family.</text>
</comment>
<dbReference type="EMBL" id="SEOQ01000451">
    <property type="protein sequence ID" value="TFY62689.1"/>
    <property type="molecule type" value="Genomic_DNA"/>
</dbReference>
<sequence>MNMKTESDSTPAASQTPSLPQTQTPQPQTTQPQQQQQQQQQQPTTSYATAQWATSRMIYLLMPSIHSTQARPITNRTNTIRRPRMATTNPISPSSSLTASHARTHPAINTKYDRSNFHHQRHRLEQPARHRRCRHIERRARQRRCRFTRGRRETAALLRPAPDVPPLRRPLAQTACLAQNFETRFLGPTMRKIGTRHRVTKVPEDSVNYVALALRARLSDLITGMIAASTHRTSTQFDREPSLYEDGTPMWGVNVRQDVAKQLAALEKGEREEEMRVRRERKELAAAQAAALATHAAGAAGLGWGSCCRRLPASAYALRAMEAASARLRGGRSAT</sequence>
<evidence type="ECO:0000259" key="10">
    <source>
        <dbReference type="Pfam" id="PF05236"/>
    </source>
</evidence>
<keyword evidence="4" id="KW-0805">Transcription regulation</keyword>
<feature type="compositionally biased region" description="Polar residues" evidence="9">
    <location>
        <begin position="8"/>
        <end position="19"/>
    </location>
</feature>
<accession>A0A4Y9YNV8</accession>
<dbReference type="STRING" id="205917.A0A4Y9YNV8"/>
<evidence type="ECO:0000313" key="11">
    <source>
        <dbReference type="EMBL" id="TFY62689.1"/>
    </source>
</evidence>
<evidence type="ECO:0000256" key="2">
    <source>
        <dbReference type="ARBA" id="ARBA00006178"/>
    </source>
</evidence>
<evidence type="ECO:0000256" key="7">
    <source>
        <dbReference type="ARBA" id="ARBA00025346"/>
    </source>
</evidence>
<evidence type="ECO:0000256" key="3">
    <source>
        <dbReference type="ARBA" id="ARBA00017306"/>
    </source>
</evidence>
<protein>
    <recommendedName>
        <fullName evidence="3">Transcription initiation factor TFIID subunit 4</fullName>
    </recommendedName>
    <alternativeName>
        <fullName evidence="8">TBP-associated factor 4</fullName>
    </alternativeName>
</protein>
<evidence type="ECO:0000256" key="9">
    <source>
        <dbReference type="SAM" id="MobiDB-lite"/>
    </source>
</evidence>
<evidence type="ECO:0000313" key="12">
    <source>
        <dbReference type="Proteomes" id="UP000298327"/>
    </source>
</evidence>
<dbReference type="Proteomes" id="UP000298327">
    <property type="component" value="Unassembled WGS sequence"/>
</dbReference>
<dbReference type="GO" id="GO:0005669">
    <property type="term" value="C:transcription factor TFIID complex"/>
    <property type="evidence" value="ECO:0007669"/>
    <property type="project" value="InterPro"/>
</dbReference>
<feature type="region of interest" description="Disordered" evidence="9">
    <location>
        <begin position="1"/>
        <end position="48"/>
    </location>
</feature>
<dbReference type="Pfam" id="PF05236">
    <property type="entry name" value="TAF4"/>
    <property type="match status" value="1"/>
</dbReference>
<dbReference type="GO" id="GO:0006352">
    <property type="term" value="P:DNA-templated transcription initiation"/>
    <property type="evidence" value="ECO:0007669"/>
    <property type="project" value="InterPro"/>
</dbReference>
<comment type="subcellular location">
    <subcellularLocation>
        <location evidence="1">Nucleus</location>
    </subcellularLocation>
</comment>
<evidence type="ECO:0000256" key="5">
    <source>
        <dbReference type="ARBA" id="ARBA00023163"/>
    </source>
</evidence>
<dbReference type="OrthoDB" id="21060at2759"/>
<evidence type="ECO:0000256" key="4">
    <source>
        <dbReference type="ARBA" id="ARBA00023015"/>
    </source>
</evidence>
<organism evidence="11 12">
    <name type="scientific">Dentipellis fragilis</name>
    <dbReference type="NCBI Taxonomy" id="205917"/>
    <lineage>
        <taxon>Eukaryota</taxon>
        <taxon>Fungi</taxon>
        <taxon>Dikarya</taxon>
        <taxon>Basidiomycota</taxon>
        <taxon>Agaricomycotina</taxon>
        <taxon>Agaricomycetes</taxon>
        <taxon>Russulales</taxon>
        <taxon>Hericiaceae</taxon>
        <taxon>Dentipellis</taxon>
    </lineage>
</organism>
<keyword evidence="6" id="KW-0539">Nucleus</keyword>
<gene>
    <name evidence="11" type="ORF">EVG20_g6613</name>
</gene>
<keyword evidence="5" id="KW-0804">Transcription</keyword>
<evidence type="ECO:0000256" key="8">
    <source>
        <dbReference type="ARBA" id="ARBA00031747"/>
    </source>
</evidence>
<keyword evidence="12" id="KW-1185">Reference proteome</keyword>
<comment type="function">
    <text evidence="7">Functions as a component of the DNA-binding general transcription factor complex TFIID. Binding of TFIID to a promoter (with or without TATA element) is the initial step in pre-initiation complex (PIC) formation. TFIID plays a key role in the regulation of gene expression by RNA polymerase II through different activities such as transcription activator interaction, core promoter recognition and selectivity, TFIIA and TFIIB interaction, chromatin modification (histone acetylation by TAF1), facilitation of DNA opening and initiation of transcription.</text>
</comment>
<name>A0A4Y9YNV8_9AGAM</name>
<reference evidence="11 12" key="1">
    <citation type="submission" date="2019-02" db="EMBL/GenBank/DDBJ databases">
        <title>Genome sequencing of the rare red list fungi Dentipellis fragilis.</title>
        <authorList>
            <person name="Buettner E."/>
            <person name="Kellner H."/>
        </authorList>
    </citation>
    <scope>NUCLEOTIDE SEQUENCE [LARGE SCALE GENOMIC DNA]</scope>
    <source>
        <strain evidence="11 12">DSM 105465</strain>
    </source>
</reference>
<evidence type="ECO:0000256" key="6">
    <source>
        <dbReference type="ARBA" id="ARBA00023242"/>
    </source>
</evidence>
<proteinExistence type="inferred from homology"/>
<dbReference type="CDD" id="cd08045">
    <property type="entry name" value="HFD_TAF4"/>
    <property type="match status" value="1"/>
</dbReference>
<comment type="caution">
    <text evidence="11">The sequence shown here is derived from an EMBL/GenBank/DDBJ whole genome shotgun (WGS) entry which is preliminary data.</text>
</comment>